<proteinExistence type="predicted"/>
<dbReference type="AlphaFoldDB" id="A0A1I3PRV4"/>
<dbReference type="OrthoDB" id="2991264at2"/>
<dbReference type="RefSeq" id="WP_093229436.1">
    <property type="nucleotide sequence ID" value="NZ_FORR01000006.1"/>
</dbReference>
<evidence type="ECO:0000313" key="2">
    <source>
        <dbReference type="EMBL" id="SFJ24067.1"/>
    </source>
</evidence>
<keyword evidence="3" id="KW-1185">Reference proteome</keyword>
<organism evidence="2 3">
    <name type="scientific">Thermoflavimicrobium dichotomicum</name>
    <dbReference type="NCBI Taxonomy" id="46223"/>
    <lineage>
        <taxon>Bacteria</taxon>
        <taxon>Bacillati</taxon>
        <taxon>Bacillota</taxon>
        <taxon>Bacilli</taxon>
        <taxon>Bacillales</taxon>
        <taxon>Thermoactinomycetaceae</taxon>
        <taxon>Thermoflavimicrobium</taxon>
    </lineage>
</organism>
<accession>A0A1I3PRV4</accession>
<reference evidence="2 3" key="1">
    <citation type="submission" date="2016-10" db="EMBL/GenBank/DDBJ databases">
        <authorList>
            <person name="de Groot N.N."/>
        </authorList>
    </citation>
    <scope>NUCLEOTIDE SEQUENCE [LARGE SCALE GENOMIC DNA]</scope>
    <source>
        <strain evidence="2 3">DSM 44778</strain>
    </source>
</reference>
<evidence type="ECO:0000313" key="3">
    <source>
        <dbReference type="Proteomes" id="UP000199545"/>
    </source>
</evidence>
<evidence type="ECO:0000256" key="1">
    <source>
        <dbReference type="SAM" id="Phobius"/>
    </source>
</evidence>
<dbReference type="Proteomes" id="UP000199545">
    <property type="component" value="Unassembled WGS sequence"/>
</dbReference>
<sequence length="80" mass="9460">MSKWRYIPSHQLNRQHTGKPTKLLLKNGKVIYGTIKEIRKNGIIFLPINNQSRKKKNMQSTLIFFPIFIPIGFFIPFIIF</sequence>
<name>A0A1I3PRV4_9BACL</name>
<keyword evidence="1" id="KW-0472">Membrane</keyword>
<dbReference type="EMBL" id="FORR01000006">
    <property type="protein sequence ID" value="SFJ24067.1"/>
    <property type="molecule type" value="Genomic_DNA"/>
</dbReference>
<feature type="transmembrane region" description="Helical" evidence="1">
    <location>
        <begin position="61"/>
        <end position="79"/>
    </location>
</feature>
<gene>
    <name evidence="2" type="ORF">SAMN05421852_10686</name>
</gene>
<protein>
    <submittedName>
        <fullName evidence="2">Uncharacterized protein</fullName>
    </submittedName>
</protein>
<keyword evidence="1" id="KW-0812">Transmembrane</keyword>
<keyword evidence="1" id="KW-1133">Transmembrane helix</keyword>